<dbReference type="InterPro" id="IPR010982">
    <property type="entry name" value="Lambda_DNA-bd_dom_sf"/>
</dbReference>
<gene>
    <name evidence="2" type="ORF">HMPREF0769_12197</name>
</gene>
<dbReference type="GO" id="GO:0003677">
    <property type="term" value="F:DNA binding"/>
    <property type="evidence" value="ECO:0007669"/>
    <property type="project" value="UniProtKB-KW"/>
</dbReference>
<protein>
    <submittedName>
        <fullName evidence="2">DNA-binding helix-turn-helix protein</fullName>
    </submittedName>
</protein>
<dbReference type="PROSITE" id="PS50943">
    <property type="entry name" value="HTH_CROC1"/>
    <property type="match status" value="1"/>
</dbReference>
<dbReference type="CDD" id="cd00093">
    <property type="entry name" value="HTH_XRE"/>
    <property type="match status" value="1"/>
</dbReference>
<feature type="domain" description="HTH cro/C1-type" evidence="1">
    <location>
        <begin position="75"/>
        <end position="104"/>
    </location>
</feature>
<accession>A0A0E1XFM8</accession>
<evidence type="ECO:0000313" key="2">
    <source>
        <dbReference type="EMBL" id="EFH94576.1"/>
    </source>
</evidence>
<comment type="caution">
    <text evidence="2">The sequence shown here is derived from an EMBL/GenBank/DDBJ whole genome shotgun (WGS) entry which is preliminary data.</text>
</comment>
<dbReference type="AlphaFoldDB" id="A0A0E1XFM8"/>
<dbReference type="Pfam" id="PF01381">
    <property type="entry name" value="HTH_3"/>
    <property type="match status" value="1"/>
</dbReference>
<proteinExistence type="predicted"/>
<dbReference type="HOGENOM" id="CLU_066192_1_10_9"/>
<dbReference type="SMART" id="SM00530">
    <property type="entry name" value="HTH_XRE"/>
    <property type="match status" value="1"/>
</dbReference>
<reference evidence="2" key="1">
    <citation type="submission" date="2010-05" db="EMBL/GenBank/DDBJ databases">
        <authorList>
            <person name="Muzny D."/>
            <person name="Qin X."/>
            <person name="Buhay C."/>
            <person name="Dugan-Rocha S."/>
            <person name="Ding Y."/>
            <person name="Chen G."/>
            <person name="Hawes A."/>
            <person name="Holder M."/>
            <person name="Jhangiani S."/>
            <person name="Johnson A."/>
            <person name="Khan Z."/>
            <person name="Li Z."/>
            <person name="Liu W."/>
            <person name="Liu X."/>
            <person name="Perez L."/>
            <person name="Shen H."/>
            <person name="Wang Q."/>
            <person name="Watt J."/>
            <person name="Xi L."/>
            <person name="Xin Y."/>
            <person name="Zhou J."/>
            <person name="Deng J."/>
            <person name="Jiang H."/>
            <person name="Liu Y."/>
            <person name="Qu J."/>
            <person name="Song X.-Z."/>
            <person name="Zhang L."/>
            <person name="Villasana D."/>
            <person name="Johnson A."/>
            <person name="Liu J."/>
            <person name="Liyanage D."/>
            <person name="Lorensuhewa L."/>
            <person name="Robinson T."/>
            <person name="Song A."/>
            <person name="Song B.-B."/>
            <person name="Dinh H."/>
            <person name="Thornton R."/>
            <person name="Coyle M."/>
            <person name="Francisco L."/>
            <person name="Jackson L."/>
            <person name="Javaid M."/>
            <person name="Korchina V."/>
            <person name="Kovar C."/>
            <person name="Mata R."/>
            <person name="Mathew T."/>
            <person name="Ngo R."/>
            <person name="Nguyen L."/>
            <person name="Nguyen N."/>
            <person name="Okwuonu G."/>
            <person name="Ongeri F."/>
            <person name="Pham C."/>
            <person name="Simmons D."/>
            <person name="Wilczek-Boney K."/>
            <person name="Hale W."/>
            <person name="Jakkamsetti A."/>
            <person name="Pham P."/>
            <person name="Ruth R."/>
            <person name="San Lucas F."/>
            <person name="Warren J."/>
            <person name="Zhang J."/>
            <person name="Zhao Z."/>
            <person name="Zhou C."/>
            <person name="Zhu D."/>
            <person name="Lee S."/>
            <person name="Bess C."/>
            <person name="Blankenburg K."/>
            <person name="Forbes L."/>
            <person name="Fu Q."/>
            <person name="Gubbala S."/>
            <person name="Hirani K."/>
            <person name="Jayaseelan J.C."/>
            <person name="Lara F."/>
            <person name="Munidasa M."/>
            <person name="Palculict T."/>
            <person name="Patil S."/>
            <person name="Pu L.-L."/>
            <person name="Saada N."/>
            <person name="Tang L."/>
            <person name="Weissenberger G."/>
            <person name="Zhu Y."/>
            <person name="Hemphill L."/>
            <person name="Shang Y."/>
            <person name="Youmans B."/>
            <person name="Ayvaz T."/>
            <person name="Ross M."/>
            <person name="Santibanez J."/>
            <person name="Aqrawi P."/>
            <person name="Gross S."/>
            <person name="Joshi V."/>
            <person name="Fowler G."/>
            <person name="Nazareth L."/>
            <person name="Reid J."/>
            <person name="Worley K."/>
            <person name="Petrosino J."/>
            <person name="Highlander S."/>
            <person name="Gibbs R."/>
        </authorList>
    </citation>
    <scope>NUCLEOTIDE SEQUENCE [LARGE SCALE GENOMIC DNA]</scope>
    <source>
        <strain evidence="2">MN8</strain>
    </source>
</reference>
<dbReference type="SUPFAM" id="SSF47413">
    <property type="entry name" value="lambda repressor-like DNA-binding domains"/>
    <property type="match status" value="1"/>
</dbReference>
<dbReference type="Proteomes" id="UP000003455">
    <property type="component" value="Chromosome"/>
</dbReference>
<organism evidence="2">
    <name type="scientific">Staphylococcus aureus subsp. aureus MN8</name>
    <dbReference type="NCBI Taxonomy" id="548470"/>
    <lineage>
        <taxon>Bacteria</taxon>
        <taxon>Bacillati</taxon>
        <taxon>Bacillota</taxon>
        <taxon>Bacilli</taxon>
        <taxon>Bacillales</taxon>
        <taxon>Staphylococcaceae</taxon>
        <taxon>Staphylococcus</taxon>
    </lineage>
</organism>
<sequence>MQYKSSIFLNFSIELLFNGAYTITILMEEENSLNSTTSNRIKQAMKSSNLKQIDIVNKAKSMEEETGIKLSKTDLSQYVNGKVTPGQKKLYVLAKILNVSEAWLLGYDVESKRIDDKERDKFNQHQETIAGHANKDEFTPEEWEEIENFMQWVRDRKK</sequence>
<dbReference type="Gene3D" id="1.10.260.40">
    <property type="entry name" value="lambda repressor-like DNA-binding domains"/>
    <property type="match status" value="1"/>
</dbReference>
<dbReference type="EMBL" id="ACJA02000004">
    <property type="protein sequence ID" value="EFH94576.1"/>
    <property type="molecule type" value="Genomic_DNA"/>
</dbReference>
<evidence type="ECO:0000259" key="1">
    <source>
        <dbReference type="PROSITE" id="PS50943"/>
    </source>
</evidence>
<keyword evidence="2" id="KW-0238">DNA-binding</keyword>
<name>A0A0E1XFM8_STAAU</name>
<dbReference type="InterPro" id="IPR001387">
    <property type="entry name" value="Cro/C1-type_HTH"/>
</dbReference>